<name>A0A8H5MD34_9AGAR</name>
<keyword evidence="2" id="KW-1133">Transmembrane helix</keyword>
<proteinExistence type="predicted"/>
<dbReference type="AlphaFoldDB" id="A0A8H5MD34"/>
<feature type="transmembrane region" description="Helical" evidence="2">
    <location>
        <begin position="508"/>
        <end position="530"/>
    </location>
</feature>
<reference evidence="3 4" key="1">
    <citation type="journal article" date="2020" name="ISME J.">
        <title>Uncovering the hidden diversity of litter-decomposition mechanisms in mushroom-forming fungi.</title>
        <authorList>
            <person name="Floudas D."/>
            <person name="Bentzer J."/>
            <person name="Ahren D."/>
            <person name="Johansson T."/>
            <person name="Persson P."/>
            <person name="Tunlid A."/>
        </authorList>
    </citation>
    <scope>NUCLEOTIDE SEQUENCE [LARGE SCALE GENOMIC DNA]</scope>
    <source>
        <strain evidence="3 4">CBS 406.79</strain>
    </source>
</reference>
<sequence length="531" mass="58606">MRVRFSLKAPWTKKSSDSNSNSNVGSSINVNDRNERGYGLGSRLYSSPERFRNESGYLDRVPEDDALNSEQELGEIEDEDGDEDEEEELEAQLAAEGLYRGSFRRLLALYTFVPLSFLVAFIFLAFLPTWIYSLPKNQPEISSVLPFPLPELAVSAGLWSLSYLLHTFIYSFSVFLSATICGLSHYSFSTILSTILQVFLCLVLRLVSLPILLIPHHLLVIHTPTWADPDFRRVWWIALGWAAAEAAVAIKQGYQNVALYRDVLVEEKDEEQFFGLGLDGATSLGRIYGVTTHAATRSSRDESLSPAIDPRPGPESAANNAPPAPPPLSLPLPFPVESNERMPLLHRNSENTSNISINEDIEASLELRVDEDLEQLMAVRARDELEKYYGVSFIQIPVFVSCLQRANDLLFSLGITLTLAFAYVQLTAGASTTTSPLSFSGWSNSHTLPWSTTATGESTGTISISILTLRLSGPRTAKIVLPLVFFIQLIMSLLHSRLVLPKAGVHTVVYIGTLISLGLFFAGLSVWGALS</sequence>
<evidence type="ECO:0000256" key="2">
    <source>
        <dbReference type="SAM" id="Phobius"/>
    </source>
</evidence>
<feature type="transmembrane region" description="Helical" evidence="2">
    <location>
        <begin position="152"/>
        <end position="176"/>
    </location>
</feature>
<gene>
    <name evidence="3" type="ORF">D9757_003815</name>
</gene>
<dbReference type="Proteomes" id="UP000518752">
    <property type="component" value="Unassembled WGS sequence"/>
</dbReference>
<feature type="transmembrane region" description="Helical" evidence="2">
    <location>
        <begin position="234"/>
        <end position="250"/>
    </location>
</feature>
<protein>
    <submittedName>
        <fullName evidence="3">Uncharacterized protein</fullName>
    </submittedName>
</protein>
<evidence type="ECO:0000313" key="3">
    <source>
        <dbReference type="EMBL" id="KAF5390020.1"/>
    </source>
</evidence>
<keyword evidence="4" id="KW-1185">Reference proteome</keyword>
<organism evidence="3 4">
    <name type="scientific">Collybiopsis confluens</name>
    <dbReference type="NCBI Taxonomy" id="2823264"/>
    <lineage>
        <taxon>Eukaryota</taxon>
        <taxon>Fungi</taxon>
        <taxon>Dikarya</taxon>
        <taxon>Basidiomycota</taxon>
        <taxon>Agaricomycotina</taxon>
        <taxon>Agaricomycetes</taxon>
        <taxon>Agaricomycetidae</taxon>
        <taxon>Agaricales</taxon>
        <taxon>Marasmiineae</taxon>
        <taxon>Omphalotaceae</taxon>
        <taxon>Collybiopsis</taxon>
    </lineage>
</organism>
<evidence type="ECO:0000256" key="1">
    <source>
        <dbReference type="SAM" id="MobiDB-lite"/>
    </source>
</evidence>
<feature type="compositionally biased region" description="Pro residues" evidence="1">
    <location>
        <begin position="322"/>
        <end position="333"/>
    </location>
</feature>
<feature type="region of interest" description="Disordered" evidence="1">
    <location>
        <begin position="1"/>
        <end position="47"/>
    </location>
</feature>
<feature type="transmembrane region" description="Helical" evidence="2">
    <location>
        <begin position="409"/>
        <end position="428"/>
    </location>
</feature>
<dbReference type="OrthoDB" id="3364069at2759"/>
<feature type="transmembrane region" description="Helical" evidence="2">
    <location>
        <begin position="107"/>
        <end position="132"/>
    </location>
</feature>
<dbReference type="EMBL" id="JAACJN010000017">
    <property type="protein sequence ID" value="KAF5390020.1"/>
    <property type="molecule type" value="Genomic_DNA"/>
</dbReference>
<feature type="compositionally biased region" description="Low complexity" evidence="1">
    <location>
        <begin position="17"/>
        <end position="31"/>
    </location>
</feature>
<keyword evidence="2" id="KW-0812">Transmembrane</keyword>
<feature type="region of interest" description="Disordered" evidence="1">
    <location>
        <begin position="297"/>
        <end position="333"/>
    </location>
</feature>
<keyword evidence="2" id="KW-0472">Membrane</keyword>
<accession>A0A8H5MD34</accession>
<feature type="transmembrane region" description="Helical" evidence="2">
    <location>
        <begin position="479"/>
        <end position="496"/>
    </location>
</feature>
<feature type="transmembrane region" description="Helical" evidence="2">
    <location>
        <begin position="188"/>
        <end position="214"/>
    </location>
</feature>
<evidence type="ECO:0000313" key="4">
    <source>
        <dbReference type="Proteomes" id="UP000518752"/>
    </source>
</evidence>
<comment type="caution">
    <text evidence="3">The sequence shown here is derived from an EMBL/GenBank/DDBJ whole genome shotgun (WGS) entry which is preliminary data.</text>
</comment>